<comment type="caution">
    <text evidence="2">The sequence shown here is derived from an EMBL/GenBank/DDBJ whole genome shotgun (WGS) entry which is preliminary data.</text>
</comment>
<keyword evidence="1" id="KW-0812">Transmembrane</keyword>
<name>A0AAD9UDU6_RIDPI</name>
<accession>A0AAD9UDU6</accession>
<keyword evidence="1" id="KW-1133">Transmembrane helix</keyword>
<sequence length="177" mass="20703">MATLAKMGRTVAVPLLAKRLGIVTKSVRCMAYWNKDWKPGPYPRTPKERAAAAKKYGLRVEDYEPYPDDGFGYGDYPKLPRISDEAKDPYLPYDTPHNKRFFGEPVHVDADAMTEDRWNPTRTYRYPMNQMRLWFIAVMSGFFFLYWLGNKYTIFNPAMPKAYPNDGKKHYTFESTE</sequence>
<dbReference type="AlphaFoldDB" id="A0AAD9UDU6"/>
<evidence type="ECO:0000313" key="3">
    <source>
        <dbReference type="Proteomes" id="UP001209878"/>
    </source>
</evidence>
<evidence type="ECO:0000256" key="1">
    <source>
        <dbReference type="SAM" id="Phobius"/>
    </source>
</evidence>
<dbReference type="InterPro" id="IPR008699">
    <property type="entry name" value="NDUFB8"/>
</dbReference>
<dbReference type="EMBL" id="JAODUO010000225">
    <property type="protein sequence ID" value="KAK2185719.1"/>
    <property type="molecule type" value="Genomic_DNA"/>
</dbReference>
<feature type="transmembrane region" description="Helical" evidence="1">
    <location>
        <begin position="131"/>
        <end position="149"/>
    </location>
</feature>
<proteinExistence type="predicted"/>
<dbReference type="PANTHER" id="PTHR12840:SF1">
    <property type="entry name" value="NADH DEHYDROGENASE [UBIQUINONE] 1 BETA SUBCOMPLEX SUBUNIT 8, MITOCHONDRIAL"/>
    <property type="match status" value="1"/>
</dbReference>
<reference evidence="2" key="1">
    <citation type="journal article" date="2023" name="Mol. Biol. Evol.">
        <title>Third-Generation Sequencing Reveals the Adaptive Role of the Epigenome in Three Deep-Sea Polychaetes.</title>
        <authorList>
            <person name="Perez M."/>
            <person name="Aroh O."/>
            <person name="Sun Y."/>
            <person name="Lan Y."/>
            <person name="Juniper S.K."/>
            <person name="Young C.R."/>
            <person name="Angers B."/>
            <person name="Qian P.Y."/>
        </authorList>
    </citation>
    <scope>NUCLEOTIDE SEQUENCE</scope>
    <source>
        <strain evidence="2">R07B-5</strain>
    </source>
</reference>
<organism evidence="2 3">
    <name type="scientific">Ridgeia piscesae</name>
    <name type="common">Tubeworm</name>
    <dbReference type="NCBI Taxonomy" id="27915"/>
    <lineage>
        <taxon>Eukaryota</taxon>
        <taxon>Metazoa</taxon>
        <taxon>Spiralia</taxon>
        <taxon>Lophotrochozoa</taxon>
        <taxon>Annelida</taxon>
        <taxon>Polychaeta</taxon>
        <taxon>Sedentaria</taxon>
        <taxon>Canalipalpata</taxon>
        <taxon>Sabellida</taxon>
        <taxon>Siboglinidae</taxon>
        <taxon>Ridgeia</taxon>
    </lineage>
</organism>
<protein>
    <recommendedName>
        <fullName evidence="4">NADH dehydrogenase [ubiquinone] 1 beta subcomplex subunit 8, mitochondrial</fullName>
    </recommendedName>
</protein>
<evidence type="ECO:0000313" key="2">
    <source>
        <dbReference type="EMBL" id="KAK2185719.1"/>
    </source>
</evidence>
<keyword evidence="1" id="KW-0472">Membrane</keyword>
<dbReference type="Pfam" id="PF05821">
    <property type="entry name" value="NDUF_B8"/>
    <property type="match status" value="1"/>
</dbReference>
<keyword evidence="3" id="KW-1185">Reference proteome</keyword>
<dbReference type="PANTHER" id="PTHR12840">
    <property type="entry name" value="NADH-UBIQUINONE OXIDOREDUCTASE ASHI SUBUNIT"/>
    <property type="match status" value="1"/>
</dbReference>
<gene>
    <name evidence="2" type="ORF">NP493_225g01039</name>
</gene>
<evidence type="ECO:0008006" key="4">
    <source>
        <dbReference type="Google" id="ProtNLM"/>
    </source>
</evidence>
<dbReference type="GO" id="GO:0005739">
    <property type="term" value="C:mitochondrion"/>
    <property type="evidence" value="ECO:0007669"/>
    <property type="project" value="InterPro"/>
</dbReference>
<dbReference type="Proteomes" id="UP001209878">
    <property type="component" value="Unassembled WGS sequence"/>
</dbReference>